<accession>A0A1H3YP11</accession>
<organism evidence="2 3">
    <name type="scientific">Bizionia paragorgiae</name>
    <dbReference type="NCBI Taxonomy" id="283786"/>
    <lineage>
        <taxon>Bacteria</taxon>
        <taxon>Pseudomonadati</taxon>
        <taxon>Bacteroidota</taxon>
        <taxon>Flavobacteriia</taxon>
        <taxon>Flavobacteriales</taxon>
        <taxon>Flavobacteriaceae</taxon>
        <taxon>Bizionia</taxon>
    </lineage>
</organism>
<reference evidence="2 3" key="1">
    <citation type="submission" date="2016-10" db="EMBL/GenBank/DDBJ databases">
        <authorList>
            <person name="de Groot N.N."/>
        </authorList>
    </citation>
    <scope>NUCLEOTIDE SEQUENCE [LARGE SCALE GENOMIC DNA]</scope>
    <source>
        <strain evidence="2 3">DSM 23842</strain>
    </source>
</reference>
<name>A0A1H3YP11_BIZPA</name>
<dbReference type="OrthoDB" id="9871855at2"/>
<dbReference type="EMBL" id="FNQK01000007">
    <property type="protein sequence ID" value="SEA12752.1"/>
    <property type="molecule type" value="Genomic_DNA"/>
</dbReference>
<evidence type="ECO:0000256" key="1">
    <source>
        <dbReference type="SAM" id="Phobius"/>
    </source>
</evidence>
<dbReference type="Proteomes" id="UP000198846">
    <property type="component" value="Unassembled WGS sequence"/>
</dbReference>
<keyword evidence="3" id="KW-1185">Reference proteome</keyword>
<dbReference type="AlphaFoldDB" id="A0A1H3YP11"/>
<keyword evidence="1" id="KW-0472">Membrane</keyword>
<evidence type="ECO:0000313" key="2">
    <source>
        <dbReference type="EMBL" id="SEA12752.1"/>
    </source>
</evidence>
<dbReference type="STRING" id="283786.SAMN04487990_1075"/>
<evidence type="ECO:0000313" key="3">
    <source>
        <dbReference type="Proteomes" id="UP000198846"/>
    </source>
</evidence>
<keyword evidence="1" id="KW-1133">Transmembrane helix</keyword>
<dbReference type="RefSeq" id="WP_092133328.1">
    <property type="nucleotide sequence ID" value="NZ_FNQK01000007.1"/>
</dbReference>
<gene>
    <name evidence="2" type="ORF">SAMN04487990_1075</name>
</gene>
<protein>
    <submittedName>
        <fullName evidence="2">Uncharacterized protein</fullName>
    </submittedName>
</protein>
<sequence length="285" mass="31267">MQYKRKNYETEYQKTFFGSIFSGIGKFLKKHSGAIIGGLIGGPIGLLVGSGIQAYLDNLWNKNTIQNTPNDSFPLTPQETTLLDGFISRELSPTLVSIANNIDSSIIAIASKQVYGNDIIVNKINAGLKKISAIKAYAVLIENTGEPNRSKNYTANKVALINYYFDALEKAVIKYAQENIRSTHKMVLSAEKVSEFKKIESFNLHWGNQQVDANIKKYLPESASITIDQSPTVVLNPEIISTDPVLDPVSNDTANTIEATPKKYGLLKKAAIGTGIALVIKQLIK</sequence>
<proteinExistence type="predicted"/>
<feature type="transmembrane region" description="Helical" evidence="1">
    <location>
        <begin position="34"/>
        <end position="56"/>
    </location>
</feature>
<keyword evidence="1" id="KW-0812">Transmembrane</keyword>